<dbReference type="SUPFAM" id="SSF52980">
    <property type="entry name" value="Restriction endonuclease-like"/>
    <property type="match status" value="1"/>
</dbReference>
<dbReference type="PANTHER" id="PTHR34039:SF1">
    <property type="entry name" value="UPF0102 PROTEIN YRAN"/>
    <property type="match status" value="1"/>
</dbReference>
<evidence type="ECO:0000313" key="1">
    <source>
        <dbReference type="EMBL" id="CAB4362533.1"/>
    </source>
</evidence>
<evidence type="ECO:0000313" key="3">
    <source>
        <dbReference type="EMBL" id="CAB4831929.1"/>
    </source>
</evidence>
<evidence type="ECO:0000313" key="6">
    <source>
        <dbReference type="EMBL" id="CAB5004680.1"/>
    </source>
</evidence>
<dbReference type="EMBL" id="CAFBIY010000249">
    <property type="protein sequence ID" value="CAB4853394.1"/>
    <property type="molecule type" value="Genomic_DNA"/>
</dbReference>
<evidence type="ECO:0000313" key="5">
    <source>
        <dbReference type="EMBL" id="CAB4909702.1"/>
    </source>
</evidence>
<protein>
    <submittedName>
        <fullName evidence="1">Unannotated protein</fullName>
    </submittedName>
</protein>
<dbReference type="GO" id="GO:0003676">
    <property type="term" value="F:nucleic acid binding"/>
    <property type="evidence" value="ECO:0007669"/>
    <property type="project" value="InterPro"/>
</dbReference>
<name>A0A6J6A874_9ZZZZ</name>
<sequence length="89" mass="9873">MLARNWRCSFGELDLVLAGDGVIVFCEVKARATAEYGGPEGAVHWAKQRRLRRLAAAWLATERPHGQFEVRFDVVAVVGASVHVIEHAF</sequence>
<reference evidence="1" key="1">
    <citation type="submission" date="2020-05" db="EMBL/GenBank/DDBJ databases">
        <authorList>
            <person name="Chiriac C."/>
            <person name="Salcher M."/>
            <person name="Ghai R."/>
            <person name="Kavagutti S V."/>
        </authorList>
    </citation>
    <scope>NUCLEOTIDE SEQUENCE</scope>
</reference>
<dbReference type="InterPro" id="IPR011856">
    <property type="entry name" value="tRNA_endonuc-like_dom_sf"/>
</dbReference>
<dbReference type="AlphaFoldDB" id="A0A6J6A874"/>
<organism evidence="1">
    <name type="scientific">freshwater metagenome</name>
    <dbReference type="NCBI Taxonomy" id="449393"/>
    <lineage>
        <taxon>unclassified sequences</taxon>
        <taxon>metagenomes</taxon>
        <taxon>ecological metagenomes</taxon>
    </lineage>
</organism>
<proteinExistence type="predicted"/>
<accession>A0A6J6A874</accession>
<dbReference type="Gene3D" id="3.40.1350.10">
    <property type="match status" value="1"/>
</dbReference>
<dbReference type="EMBL" id="CAFAAV010000201">
    <property type="protein sequence ID" value="CAB4831929.1"/>
    <property type="molecule type" value="Genomic_DNA"/>
</dbReference>
<dbReference type="PANTHER" id="PTHR34039">
    <property type="entry name" value="UPF0102 PROTEIN YRAN"/>
    <property type="match status" value="1"/>
</dbReference>
<evidence type="ECO:0000313" key="2">
    <source>
        <dbReference type="EMBL" id="CAB4705495.1"/>
    </source>
</evidence>
<dbReference type="InterPro" id="IPR003509">
    <property type="entry name" value="UPF0102_YraN-like"/>
</dbReference>
<dbReference type="Pfam" id="PF02021">
    <property type="entry name" value="UPF0102"/>
    <property type="match status" value="1"/>
</dbReference>
<dbReference type="EMBL" id="CAFBMT010000001">
    <property type="protein sequence ID" value="CAB4909702.1"/>
    <property type="molecule type" value="Genomic_DNA"/>
</dbReference>
<evidence type="ECO:0000313" key="4">
    <source>
        <dbReference type="EMBL" id="CAB4853394.1"/>
    </source>
</evidence>
<dbReference type="EMBL" id="CAFBOL010000083">
    <property type="protein sequence ID" value="CAB5004680.1"/>
    <property type="molecule type" value="Genomic_DNA"/>
</dbReference>
<gene>
    <name evidence="2" type="ORF">UFOPK2656_00314</name>
    <name evidence="3" type="ORF">UFOPK3099_02180</name>
    <name evidence="4" type="ORF">UFOPK3267_02925</name>
    <name evidence="5" type="ORF">UFOPK3651_00082</name>
    <name evidence="6" type="ORF">UFOPK3931_02427</name>
    <name evidence="1" type="ORF">UFOPK4189_00311</name>
</gene>
<dbReference type="EMBL" id="CAESGF010000002">
    <property type="protein sequence ID" value="CAB4362533.1"/>
    <property type="molecule type" value="Genomic_DNA"/>
</dbReference>
<dbReference type="EMBL" id="CAEZYF010000002">
    <property type="protein sequence ID" value="CAB4705495.1"/>
    <property type="molecule type" value="Genomic_DNA"/>
</dbReference>
<dbReference type="InterPro" id="IPR011335">
    <property type="entry name" value="Restrct_endonuc-II-like"/>
</dbReference>